<organism evidence="2 3">
    <name type="scientific">Nepenthes gracilis</name>
    <name type="common">Slender pitcher plant</name>
    <dbReference type="NCBI Taxonomy" id="150966"/>
    <lineage>
        <taxon>Eukaryota</taxon>
        <taxon>Viridiplantae</taxon>
        <taxon>Streptophyta</taxon>
        <taxon>Embryophyta</taxon>
        <taxon>Tracheophyta</taxon>
        <taxon>Spermatophyta</taxon>
        <taxon>Magnoliopsida</taxon>
        <taxon>eudicotyledons</taxon>
        <taxon>Gunneridae</taxon>
        <taxon>Pentapetalae</taxon>
        <taxon>Caryophyllales</taxon>
        <taxon>Nepenthaceae</taxon>
        <taxon>Nepenthes</taxon>
    </lineage>
</organism>
<keyword evidence="3" id="KW-1185">Reference proteome</keyword>
<sequence>MASKLLFPCQIWKNCFMIHLQASLLLSGMNGRSTKFYPTHSSELVRLAALYKYGGVYLDSDIIVLNPLSSLNNSVGLEDVPTGSPLNGAVMAFRKHSPFLMECLSEFYSTYDENLLRWNGADLLTRVAGIFSSKGNYLSKEKELKIQRPFIFFPINSHDILRYFTAPATESERTGEDVLFRKILNESYTFHFWNSLTWALVPEPNSLVARLINHYCIQCSDVL</sequence>
<proteinExistence type="predicted"/>
<reference evidence="2" key="1">
    <citation type="submission" date="2023-05" db="EMBL/GenBank/DDBJ databases">
        <title>Nepenthes gracilis genome sequencing.</title>
        <authorList>
            <person name="Fukushima K."/>
        </authorList>
    </citation>
    <scope>NUCLEOTIDE SEQUENCE</scope>
    <source>
        <strain evidence="2">SING2019-196</strain>
    </source>
</reference>
<dbReference type="Pfam" id="PF04488">
    <property type="entry name" value="Gly_transf_sug"/>
    <property type="match status" value="1"/>
</dbReference>
<dbReference type="PANTHER" id="PTHR47213:SF1">
    <property type="entry name" value="OS07G0567300 PROTEIN"/>
    <property type="match status" value="1"/>
</dbReference>
<dbReference type="PANTHER" id="PTHR47213">
    <property type="entry name" value="OS07G0567300 PROTEIN"/>
    <property type="match status" value="1"/>
</dbReference>
<evidence type="ECO:0000259" key="1">
    <source>
        <dbReference type="Pfam" id="PF04572"/>
    </source>
</evidence>
<dbReference type="EMBL" id="BSYO01000039">
    <property type="protein sequence ID" value="GMH31024.1"/>
    <property type="molecule type" value="Genomic_DNA"/>
</dbReference>
<evidence type="ECO:0000313" key="2">
    <source>
        <dbReference type="EMBL" id="GMH31024.1"/>
    </source>
</evidence>
<dbReference type="Gene3D" id="3.90.550.20">
    <property type="match status" value="1"/>
</dbReference>
<feature type="domain" description="Alpha 1,4-glycosyltransferase" evidence="1">
    <location>
        <begin position="92"/>
        <end position="222"/>
    </location>
</feature>
<comment type="caution">
    <text evidence="2">The sequence shown here is derived from an EMBL/GenBank/DDBJ whole genome shotgun (WGS) entry which is preliminary data.</text>
</comment>
<dbReference type="SUPFAM" id="SSF53448">
    <property type="entry name" value="Nucleotide-diphospho-sugar transferases"/>
    <property type="match status" value="1"/>
</dbReference>
<dbReference type="Pfam" id="PF04572">
    <property type="entry name" value="Gb3_synth"/>
    <property type="match status" value="1"/>
</dbReference>
<dbReference type="InterPro" id="IPR029044">
    <property type="entry name" value="Nucleotide-diphossugar_trans"/>
</dbReference>
<accession>A0AAD3TKX2</accession>
<dbReference type="InterPro" id="IPR044789">
    <property type="entry name" value="Put_A1-4-GlycosylTfrase_plant"/>
</dbReference>
<gene>
    <name evidence="2" type="ORF">Nepgr_032867</name>
</gene>
<evidence type="ECO:0000313" key="3">
    <source>
        <dbReference type="Proteomes" id="UP001279734"/>
    </source>
</evidence>
<dbReference type="AlphaFoldDB" id="A0AAD3TKX2"/>
<protein>
    <recommendedName>
        <fullName evidence="1">Alpha 1,4-glycosyltransferase domain-containing protein</fullName>
    </recommendedName>
</protein>
<name>A0AAD3TKX2_NEPGR</name>
<dbReference type="InterPro" id="IPR007577">
    <property type="entry name" value="GlycoTrfase_DXD_sugar-bd_CS"/>
</dbReference>
<dbReference type="Proteomes" id="UP001279734">
    <property type="component" value="Unassembled WGS sequence"/>
</dbReference>
<dbReference type="InterPro" id="IPR007652">
    <property type="entry name" value="A1-4-GlycosylTfrase_dom"/>
</dbReference>